<dbReference type="PANTHER" id="PTHR30372">
    <property type="entry name" value="LIPID-A-DISACCHARIDE SYNTHASE"/>
    <property type="match status" value="1"/>
</dbReference>
<reference evidence="1 2" key="1">
    <citation type="submission" date="2009-12" db="EMBL/GenBank/DDBJ databases">
        <authorList>
            <person name="Shrivastava S."/>
            <person name="Madupu R."/>
            <person name="Durkin A.S."/>
            <person name="Torralba M."/>
            <person name="Methe B."/>
            <person name="Sutton G.G."/>
            <person name="Strausberg R.L."/>
            <person name="Nelson K.E."/>
        </authorList>
    </citation>
    <scope>NUCLEOTIDE SEQUENCE [LARGE SCALE GENOMIC DNA]</scope>
    <source>
        <strain evidence="1 2">W5455</strain>
    </source>
</reference>
<evidence type="ECO:0008006" key="3">
    <source>
        <dbReference type="Google" id="ProtNLM"/>
    </source>
</evidence>
<dbReference type="RefSeq" id="WP_009164305.1">
    <property type="nucleotide sequence ID" value="NZ_ADFP01000047.1"/>
</dbReference>
<comment type="caution">
    <text evidence="1">The sequence shown here is derived from an EMBL/GenBank/DDBJ whole genome shotgun (WGS) entry which is preliminary data.</text>
</comment>
<protein>
    <recommendedName>
        <fullName evidence="3">Lipid-A-disaccharide synthase</fullName>
    </recommendedName>
</protein>
<dbReference type="InterPro" id="IPR003835">
    <property type="entry name" value="Glyco_trans_19"/>
</dbReference>
<dbReference type="SUPFAM" id="SSF53756">
    <property type="entry name" value="UDP-Glycosyltransferase/glycogen phosphorylase"/>
    <property type="match status" value="1"/>
</dbReference>
<name>A0ABM9ZWF0_9BACT</name>
<dbReference type="Proteomes" id="UP000006462">
    <property type="component" value="Unassembled WGS sequence"/>
</dbReference>
<sequence>MRVAFLANGPGEVWGWCRPLIKEASGRNWTVDVHLLPCPFASGREINALSRLPATILRHRTTAGALRCFFSAEKYDAVLQLGGDLFFGRLLAWRQRIPLACYSYGRKKGMKRCEKVLTSRPGLFSSERLEIVGDLVLDSLDPGTPESWRAPQGKRLAIFPGSRPNIRRKAFFFLKDFRSHLLKIDPEIELRVLLSPFSEESESRLWSESGFSVWTGTTPAGIRDADLALTQPGTNTLELMYCKQPFVVAVPFSFLRQMPIAGLVGMLDRIPWFGGALREQIIRKAIPRHIGKMSWPNRLVNESFVPEFIGEYSASRLADEIAEVLRAPEALKTQRERLHELAAAVVPGAPAKICNILERMAADHERERK</sequence>
<organism evidence="1 2">
    <name type="scientific">Pyramidobacter piscolens W5455</name>
    <dbReference type="NCBI Taxonomy" id="352165"/>
    <lineage>
        <taxon>Bacteria</taxon>
        <taxon>Thermotogati</taxon>
        <taxon>Synergistota</taxon>
        <taxon>Synergistia</taxon>
        <taxon>Synergistales</taxon>
        <taxon>Dethiosulfovibrionaceae</taxon>
        <taxon>Pyramidobacter</taxon>
    </lineage>
</organism>
<proteinExistence type="predicted"/>
<evidence type="ECO:0000313" key="2">
    <source>
        <dbReference type="Proteomes" id="UP000006462"/>
    </source>
</evidence>
<keyword evidence="2" id="KW-1185">Reference proteome</keyword>
<dbReference type="EMBL" id="ADFP01000047">
    <property type="protein sequence ID" value="EFB91241.1"/>
    <property type="molecule type" value="Genomic_DNA"/>
</dbReference>
<dbReference type="Pfam" id="PF02684">
    <property type="entry name" value="LpxB"/>
    <property type="match status" value="1"/>
</dbReference>
<gene>
    <name evidence="1" type="ORF">HMPREF7215_0332</name>
</gene>
<evidence type="ECO:0000313" key="1">
    <source>
        <dbReference type="EMBL" id="EFB91241.1"/>
    </source>
</evidence>
<dbReference type="PANTHER" id="PTHR30372:SF5">
    <property type="entry name" value="LIPID-A-DISACCHARIDE SYNTHASE"/>
    <property type="match status" value="1"/>
</dbReference>
<accession>A0ABM9ZWF0</accession>
<dbReference type="GeneID" id="90986619"/>